<feature type="transmembrane region" description="Helical" evidence="1">
    <location>
        <begin position="421"/>
        <end position="440"/>
    </location>
</feature>
<dbReference type="Proteomes" id="UP000654075">
    <property type="component" value="Unassembled WGS sequence"/>
</dbReference>
<evidence type="ECO:0000313" key="2">
    <source>
        <dbReference type="EMBL" id="CAE8628791.1"/>
    </source>
</evidence>
<name>A0A813GTW0_POLGL</name>
<organism evidence="2 3">
    <name type="scientific">Polarella glacialis</name>
    <name type="common">Dinoflagellate</name>
    <dbReference type="NCBI Taxonomy" id="89957"/>
    <lineage>
        <taxon>Eukaryota</taxon>
        <taxon>Sar</taxon>
        <taxon>Alveolata</taxon>
        <taxon>Dinophyceae</taxon>
        <taxon>Suessiales</taxon>
        <taxon>Suessiaceae</taxon>
        <taxon>Polarella</taxon>
    </lineage>
</organism>
<comment type="caution">
    <text evidence="2">The sequence shown here is derived from an EMBL/GenBank/DDBJ whole genome shotgun (WGS) entry which is preliminary data.</text>
</comment>
<reference evidence="2" key="1">
    <citation type="submission" date="2021-02" db="EMBL/GenBank/DDBJ databases">
        <authorList>
            <person name="Dougan E. K."/>
            <person name="Rhodes N."/>
            <person name="Thang M."/>
            <person name="Chan C."/>
        </authorList>
    </citation>
    <scope>NUCLEOTIDE SEQUENCE</scope>
</reference>
<dbReference type="OrthoDB" id="498037at2759"/>
<dbReference type="AlphaFoldDB" id="A0A813GTW0"/>
<keyword evidence="1" id="KW-1133">Transmembrane helix</keyword>
<feature type="transmembrane region" description="Helical" evidence="1">
    <location>
        <begin position="102"/>
        <end position="125"/>
    </location>
</feature>
<keyword evidence="3" id="KW-1185">Reference proteome</keyword>
<evidence type="ECO:0000256" key="1">
    <source>
        <dbReference type="SAM" id="Phobius"/>
    </source>
</evidence>
<feature type="transmembrane region" description="Helical" evidence="1">
    <location>
        <begin position="74"/>
        <end position="96"/>
    </location>
</feature>
<gene>
    <name evidence="2" type="ORF">PGLA1383_LOCUS45393</name>
</gene>
<dbReference type="EMBL" id="CAJNNV010029493">
    <property type="protein sequence ID" value="CAE8628791.1"/>
    <property type="molecule type" value="Genomic_DNA"/>
</dbReference>
<feature type="transmembrane region" description="Helical" evidence="1">
    <location>
        <begin position="12"/>
        <end position="34"/>
    </location>
</feature>
<accession>A0A813GTW0</accession>
<feature type="non-terminal residue" evidence="2">
    <location>
        <position position="463"/>
    </location>
</feature>
<feature type="transmembrane region" description="Helical" evidence="1">
    <location>
        <begin position="247"/>
        <end position="272"/>
    </location>
</feature>
<keyword evidence="1" id="KW-0812">Transmembrane</keyword>
<evidence type="ECO:0000313" key="3">
    <source>
        <dbReference type="Proteomes" id="UP000654075"/>
    </source>
</evidence>
<sequence length="463" mass="50047">VRFLLAFTTSDWYWACVLMSLNIFFPLVLLLDALKQKVLKMRGIETDQANFSPWVKSVVKVLESRSITSILCKVNLLCELYFTLFIGVAKVTSVFLSWLNEMLLGLDLGVVMAVFFVIGFLMFLAPPVPGIPVYICSGIVIAERAKTTDVGYVGGIGLAVTLSFVLKLTAVAGQYAIGFFLAKSVKIQQLVGVDKVATRSVEKILLQKGLTMSKAAVLVGGPDWPTSVLCGILKLNLFQCILGTVPVILVSSPCVVAGALMVGSTVAATTTTLSPSNSTMDLGPPSSPKEQIWSALSSTALGISAITQLASGILALYYIQEVIIADGEELAKHRPEHDPVLTLTQKEQEYVAAYAAVTQWHRLGRPKQLLLVGGTAMNVASTGALILLDTTIFRPFAVSNRMSDSFDNGGLENNALNLVRLPGWIALGAFSLACFMHFFFSRMVFFSVERYLRSLTQVSPAPS</sequence>
<feature type="transmembrane region" description="Helical" evidence="1">
    <location>
        <begin position="369"/>
        <end position="388"/>
    </location>
</feature>
<dbReference type="OMA" id="WACVLMS"/>
<protein>
    <submittedName>
        <fullName evidence="2">Uncharacterized protein</fullName>
    </submittedName>
</protein>
<keyword evidence="1" id="KW-0472">Membrane</keyword>
<proteinExistence type="predicted"/>